<dbReference type="RefSeq" id="XP_031555647.1">
    <property type="nucleotide sequence ID" value="XM_031699787.1"/>
</dbReference>
<proteinExistence type="inferred from homology"/>
<dbReference type="PANTHER" id="PTHR12286:SF5">
    <property type="entry name" value="SACCHAROPINE DEHYDROGENASE-LIKE OXIDOREDUCTASE"/>
    <property type="match status" value="1"/>
</dbReference>
<keyword evidence="4" id="KW-1185">Reference proteome</keyword>
<sequence length="427" mass="47342">MASLQREYAIVVFGASGFTGQFVVREVAKNCRGQFKWAVAGRNQGKLEKVLQETANEMDRDLTDEAHIIIADVNDEESLNIMCSRAKIILNCVGPYRFYGEPVVKAAVENQCHHLDVSGEPEFLETMQLKYHDQALQNNVHVIGTCGFDSIPADMGVVFATEQFPGELCQLESFMTFHTGPKGFVGHYGTYQSIIHGIASNFEGNLKKIRRQIYPSPMPTFGPKLKKRGAVFYSNEINKWCIPFLGSDVSVVRRSQRHRVQVLKENAIQYGAYMGLPSLVAILLLMFFGAIFALLCRFQWGRNLLEKHPRFFSFGMFSHEGPTKQQREETSFSFLFCGAGYGKKTAGLRPLPAKPDSQIVVKVNGPEAGYVATPICMVQAAMTILEDKLPNKGGVLTPAAAFSGTSLIDRLNKNGVKFSVVSTTLAE</sequence>
<dbReference type="InterPro" id="IPR036291">
    <property type="entry name" value="NAD(P)-bd_dom_sf"/>
</dbReference>
<keyword evidence="2" id="KW-0812">Transmembrane</keyword>
<dbReference type="InParanoid" id="A0A6P8HSK2"/>
<dbReference type="SUPFAM" id="SSF51735">
    <property type="entry name" value="NAD(P)-binding Rossmann-fold domains"/>
    <property type="match status" value="1"/>
</dbReference>
<evidence type="ECO:0000256" key="2">
    <source>
        <dbReference type="SAM" id="Phobius"/>
    </source>
</evidence>
<dbReference type="GO" id="GO:0005811">
    <property type="term" value="C:lipid droplet"/>
    <property type="evidence" value="ECO:0007669"/>
    <property type="project" value="TreeGrafter"/>
</dbReference>
<evidence type="ECO:0000259" key="3">
    <source>
        <dbReference type="Pfam" id="PF03435"/>
    </source>
</evidence>
<keyword evidence="2" id="KW-1133">Transmembrane helix</keyword>
<organism evidence="4 5">
    <name type="scientific">Actinia tenebrosa</name>
    <name type="common">Australian red waratah sea anemone</name>
    <dbReference type="NCBI Taxonomy" id="6105"/>
    <lineage>
        <taxon>Eukaryota</taxon>
        <taxon>Metazoa</taxon>
        <taxon>Cnidaria</taxon>
        <taxon>Anthozoa</taxon>
        <taxon>Hexacorallia</taxon>
        <taxon>Actiniaria</taxon>
        <taxon>Actiniidae</taxon>
        <taxon>Actinia</taxon>
    </lineage>
</organism>
<dbReference type="InterPro" id="IPR005097">
    <property type="entry name" value="Sacchrp_dh_NADP-bd"/>
</dbReference>
<dbReference type="Pfam" id="PF03435">
    <property type="entry name" value="Sacchrp_dh_NADP"/>
    <property type="match status" value="1"/>
</dbReference>
<feature type="domain" description="Saccharopine dehydrogenase NADP binding" evidence="3">
    <location>
        <begin position="10"/>
        <end position="142"/>
    </location>
</feature>
<dbReference type="KEGG" id="aten:116292468"/>
<gene>
    <name evidence="5" type="primary">LOC116292468</name>
</gene>
<dbReference type="FunFam" id="3.40.50.720:FF:000178">
    <property type="entry name" value="Saccharopine dehydrogenase-like oxidoreductase"/>
    <property type="match status" value="1"/>
</dbReference>
<dbReference type="Gene3D" id="3.40.50.720">
    <property type="entry name" value="NAD(P)-binding Rossmann-like Domain"/>
    <property type="match status" value="1"/>
</dbReference>
<dbReference type="GO" id="GO:0009247">
    <property type="term" value="P:glycolipid biosynthetic process"/>
    <property type="evidence" value="ECO:0007669"/>
    <property type="project" value="TreeGrafter"/>
</dbReference>
<evidence type="ECO:0000313" key="4">
    <source>
        <dbReference type="Proteomes" id="UP000515163"/>
    </source>
</evidence>
<dbReference type="FunCoup" id="A0A6P8HSK2">
    <property type="interactions" value="626"/>
</dbReference>
<accession>A0A6P8HSK2</accession>
<name>A0A6P8HSK2_ACTTE</name>
<reference evidence="5" key="1">
    <citation type="submission" date="2025-08" db="UniProtKB">
        <authorList>
            <consortium name="RefSeq"/>
        </authorList>
    </citation>
    <scope>IDENTIFICATION</scope>
    <source>
        <tissue evidence="5">Tentacle</tissue>
    </source>
</reference>
<dbReference type="GO" id="GO:0005886">
    <property type="term" value="C:plasma membrane"/>
    <property type="evidence" value="ECO:0007669"/>
    <property type="project" value="TreeGrafter"/>
</dbReference>
<feature type="transmembrane region" description="Helical" evidence="2">
    <location>
        <begin position="270"/>
        <end position="295"/>
    </location>
</feature>
<dbReference type="OrthoDB" id="10268090at2759"/>
<dbReference type="GeneID" id="116292468"/>
<comment type="similarity">
    <text evidence="1">Belongs to the saccharopine dehydrogenase family.</text>
</comment>
<dbReference type="Proteomes" id="UP000515163">
    <property type="component" value="Unplaced"/>
</dbReference>
<dbReference type="GO" id="GO:0005739">
    <property type="term" value="C:mitochondrion"/>
    <property type="evidence" value="ECO:0007669"/>
    <property type="project" value="TreeGrafter"/>
</dbReference>
<dbReference type="PANTHER" id="PTHR12286">
    <property type="entry name" value="SACCHAROPINE DEHYDROGENASE-LIKE OXIDOREDUCTASE"/>
    <property type="match status" value="1"/>
</dbReference>
<protein>
    <submittedName>
        <fullName evidence="5">Saccharopine dehydrogenase-like oxidoreductase</fullName>
    </submittedName>
</protein>
<dbReference type="InterPro" id="IPR051276">
    <property type="entry name" value="Saccharopine_DH-like_oxidrdct"/>
</dbReference>
<evidence type="ECO:0000256" key="1">
    <source>
        <dbReference type="ARBA" id="ARBA00038048"/>
    </source>
</evidence>
<evidence type="ECO:0000313" key="5">
    <source>
        <dbReference type="RefSeq" id="XP_031555647.1"/>
    </source>
</evidence>
<keyword evidence="2" id="KW-0472">Membrane</keyword>
<dbReference type="AlphaFoldDB" id="A0A6P8HSK2"/>